<comment type="caution">
    <text evidence="1">The sequence shown here is derived from an EMBL/GenBank/DDBJ whole genome shotgun (WGS) entry which is preliminary data.</text>
</comment>
<dbReference type="EMBL" id="MHCA01000050">
    <property type="protein sequence ID" value="OGY10783.1"/>
    <property type="molecule type" value="Genomic_DNA"/>
</dbReference>
<sequence length="579" mass="66086">MPGEQVIGHYDLDLAVAEKVRQFGSLEGEPTDAELQRLNEDETQTRKAFGSAIVTHARQFGLVKTLTPEQVKEQMLDHNLYKALDRIVNQHLSGFSYNEWEVLRSRDYGGGPILLVPFQSSEEGQVFIETVSLDNLDARDPEFLPQHILDYQIKTALSLLADRLIINLENHQVQETELLPGYIREVAKIKDPEQMARETQSILRYISHMESLSHEWYRFFNGFEYHLSNRMIATSSGRGIRISSYLSHMAECPTQTDETRQRNKLTLEFLNNLLPKKPDHLSKSPEEAARDKVLLKPYINFMVVENRNITDRELSNTVIDFIEKTRNIVGQEQFIAILQQELPEFYDTLVNFQEWLETNNLFGDHRFSSLISVVAKEISFPGERVDLVRLNSILEGRLSSAVIGTTRTFEGISKDPRGGVHITNSHLKALLPLMVIKAVHADAEGKKKDGFSEKYYAPQVQLAHKLTQDLEQSYVRQGEEASRMLAGIAEDKRDLETLQKQFGITDEEIAHLVELTKIEEAKHGDSFIPGSGHNYELYTALFNALVLQKQGLVADMRSPVFKEFLKSLFKIPSAIWDSL</sequence>
<organism evidence="1 2">
    <name type="scientific">Candidatus Blackburnbacteria bacterium RIFCSPHIGHO2_12_FULL_41_13b</name>
    <dbReference type="NCBI Taxonomy" id="1797517"/>
    <lineage>
        <taxon>Bacteria</taxon>
        <taxon>Candidatus Blackburniibacteriota</taxon>
    </lineage>
</organism>
<name>A0A1G1V5Y3_9BACT</name>
<dbReference type="AlphaFoldDB" id="A0A1G1V5Y3"/>
<evidence type="ECO:0000313" key="1">
    <source>
        <dbReference type="EMBL" id="OGY10783.1"/>
    </source>
</evidence>
<protein>
    <submittedName>
        <fullName evidence="1">Uncharacterized protein</fullName>
    </submittedName>
</protein>
<gene>
    <name evidence="1" type="ORF">A3F61_00055</name>
</gene>
<accession>A0A1G1V5Y3</accession>
<reference evidence="1 2" key="1">
    <citation type="journal article" date="2016" name="Nat. Commun.">
        <title>Thousands of microbial genomes shed light on interconnected biogeochemical processes in an aquifer system.</title>
        <authorList>
            <person name="Anantharaman K."/>
            <person name="Brown C.T."/>
            <person name="Hug L.A."/>
            <person name="Sharon I."/>
            <person name="Castelle C.J."/>
            <person name="Probst A.J."/>
            <person name="Thomas B.C."/>
            <person name="Singh A."/>
            <person name="Wilkins M.J."/>
            <person name="Karaoz U."/>
            <person name="Brodie E.L."/>
            <person name="Williams K.H."/>
            <person name="Hubbard S.S."/>
            <person name="Banfield J.F."/>
        </authorList>
    </citation>
    <scope>NUCLEOTIDE SEQUENCE [LARGE SCALE GENOMIC DNA]</scope>
</reference>
<dbReference type="Proteomes" id="UP000178272">
    <property type="component" value="Unassembled WGS sequence"/>
</dbReference>
<proteinExistence type="predicted"/>
<dbReference type="STRING" id="1797517.A3F61_00055"/>
<evidence type="ECO:0000313" key="2">
    <source>
        <dbReference type="Proteomes" id="UP000178272"/>
    </source>
</evidence>